<reference evidence="1 2" key="1">
    <citation type="submission" date="2019-02" db="EMBL/GenBank/DDBJ databases">
        <title>Deep-cultivation of Planctomycetes and their phenomic and genomic characterization uncovers novel biology.</title>
        <authorList>
            <person name="Wiegand S."/>
            <person name="Jogler M."/>
            <person name="Boedeker C."/>
            <person name="Pinto D."/>
            <person name="Vollmers J."/>
            <person name="Rivas-Marin E."/>
            <person name="Kohn T."/>
            <person name="Peeters S.H."/>
            <person name="Heuer A."/>
            <person name="Rast P."/>
            <person name="Oberbeckmann S."/>
            <person name="Bunk B."/>
            <person name="Jeske O."/>
            <person name="Meyerdierks A."/>
            <person name="Storesund J.E."/>
            <person name="Kallscheuer N."/>
            <person name="Luecker S."/>
            <person name="Lage O.M."/>
            <person name="Pohl T."/>
            <person name="Merkel B.J."/>
            <person name="Hornburger P."/>
            <person name="Mueller R.-W."/>
            <person name="Bruemmer F."/>
            <person name="Labrenz M."/>
            <person name="Spormann A.M."/>
            <person name="Op den Camp H."/>
            <person name="Overmann J."/>
            <person name="Amann R."/>
            <person name="Jetten M.S.M."/>
            <person name="Mascher T."/>
            <person name="Medema M.H."/>
            <person name="Devos D.P."/>
            <person name="Kaster A.-K."/>
            <person name="Ovreas L."/>
            <person name="Rohde M."/>
            <person name="Galperin M.Y."/>
            <person name="Jogler C."/>
        </authorList>
    </citation>
    <scope>NUCLEOTIDE SEQUENCE [LARGE SCALE GENOMIC DNA]</scope>
    <source>
        <strain evidence="1 2">Spa11</strain>
    </source>
</reference>
<dbReference type="EMBL" id="CP036349">
    <property type="protein sequence ID" value="QDV74317.1"/>
    <property type="molecule type" value="Genomic_DNA"/>
</dbReference>
<accession>A0A518K959</accession>
<organism evidence="1 2">
    <name type="scientific">Botrimarina mediterranea</name>
    <dbReference type="NCBI Taxonomy" id="2528022"/>
    <lineage>
        <taxon>Bacteria</taxon>
        <taxon>Pseudomonadati</taxon>
        <taxon>Planctomycetota</taxon>
        <taxon>Planctomycetia</taxon>
        <taxon>Pirellulales</taxon>
        <taxon>Lacipirellulaceae</taxon>
        <taxon>Botrimarina</taxon>
    </lineage>
</organism>
<dbReference type="RefSeq" id="WP_197529340.1">
    <property type="nucleotide sequence ID" value="NZ_CP036349.1"/>
</dbReference>
<protein>
    <submittedName>
        <fullName evidence="1">Uncharacterized protein</fullName>
    </submittedName>
</protein>
<keyword evidence="2" id="KW-1185">Reference proteome</keyword>
<gene>
    <name evidence="1" type="ORF">Spa11_25190</name>
</gene>
<dbReference type="AlphaFoldDB" id="A0A518K959"/>
<dbReference type="Proteomes" id="UP000316426">
    <property type="component" value="Chromosome"/>
</dbReference>
<sequence length="50" mass="5436">MSPAEKLKKAEPTTSIPTRVPKSFAAKALANQMSRSEALYEAAKAWMAAR</sequence>
<evidence type="ECO:0000313" key="2">
    <source>
        <dbReference type="Proteomes" id="UP000316426"/>
    </source>
</evidence>
<proteinExistence type="predicted"/>
<name>A0A518K959_9BACT</name>
<dbReference type="KEGG" id="bmei:Spa11_25190"/>
<evidence type="ECO:0000313" key="1">
    <source>
        <dbReference type="EMBL" id="QDV74317.1"/>
    </source>
</evidence>